<feature type="region of interest" description="Disordered" evidence="1">
    <location>
        <begin position="64"/>
        <end position="184"/>
    </location>
</feature>
<dbReference type="EMBL" id="ML179040">
    <property type="protein sequence ID" value="THV06869.1"/>
    <property type="molecule type" value="Genomic_DNA"/>
</dbReference>
<proteinExistence type="predicted"/>
<feature type="compositionally biased region" description="Low complexity" evidence="1">
    <location>
        <begin position="282"/>
        <end position="308"/>
    </location>
</feature>
<protein>
    <submittedName>
        <fullName evidence="2">Uncharacterized protein</fullName>
    </submittedName>
</protein>
<feature type="compositionally biased region" description="Low complexity" evidence="1">
    <location>
        <begin position="158"/>
        <end position="179"/>
    </location>
</feature>
<feature type="non-terminal residue" evidence="2">
    <location>
        <position position="331"/>
    </location>
</feature>
<feature type="compositionally biased region" description="Low complexity" evidence="1">
    <location>
        <begin position="88"/>
        <end position="97"/>
    </location>
</feature>
<dbReference type="Proteomes" id="UP000297245">
    <property type="component" value="Unassembled WGS sequence"/>
</dbReference>
<feature type="compositionally biased region" description="Pro residues" evidence="1">
    <location>
        <begin position="98"/>
        <end position="111"/>
    </location>
</feature>
<accession>A0A4S8MVX0</accession>
<organism evidence="2 3">
    <name type="scientific">Dendrothele bispora (strain CBS 962.96)</name>
    <dbReference type="NCBI Taxonomy" id="1314807"/>
    <lineage>
        <taxon>Eukaryota</taxon>
        <taxon>Fungi</taxon>
        <taxon>Dikarya</taxon>
        <taxon>Basidiomycota</taxon>
        <taxon>Agaricomycotina</taxon>
        <taxon>Agaricomycetes</taxon>
        <taxon>Agaricomycetidae</taxon>
        <taxon>Agaricales</taxon>
        <taxon>Agaricales incertae sedis</taxon>
        <taxon>Dendrothele</taxon>
    </lineage>
</organism>
<keyword evidence="3" id="KW-1185">Reference proteome</keyword>
<evidence type="ECO:0000256" key="1">
    <source>
        <dbReference type="SAM" id="MobiDB-lite"/>
    </source>
</evidence>
<dbReference type="AlphaFoldDB" id="A0A4S8MVX0"/>
<evidence type="ECO:0000313" key="2">
    <source>
        <dbReference type="EMBL" id="THV06869.1"/>
    </source>
</evidence>
<feature type="compositionally biased region" description="Low complexity" evidence="1">
    <location>
        <begin position="112"/>
        <end position="131"/>
    </location>
</feature>
<name>A0A4S8MVX0_DENBC</name>
<evidence type="ECO:0000313" key="3">
    <source>
        <dbReference type="Proteomes" id="UP000297245"/>
    </source>
</evidence>
<reference evidence="2 3" key="1">
    <citation type="journal article" date="2019" name="Nat. Ecol. Evol.">
        <title>Megaphylogeny resolves global patterns of mushroom evolution.</title>
        <authorList>
            <person name="Varga T."/>
            <person name="Krizsan K."/>
            <person name="Foldi C."/>
            <person name="Dima B."/>
            <person name="Sanchez-Garcia M."/>
            <person name="Sanchez-Ramirez S."/>
            <person name="Szollosi G.J."/>
            <person name="Szarkandi J.G."/>
            <person name="Papp V."/>
            <person name="Albert L."/>
            <person name="Andreopoulos W."/>
            <person name="Angelini C."/>
            <person name="Antonin V."/>
            <person name="Barry K.W."/>
            <person name="Bougher N.L."/>
            <person name="Buchanan P."/>
            <person name="Buyck B."/>
            <person name="Bense V."/>
            <person name="Catcheside P."/>
            <person name="Chovatia M."/>
            <person name="Cooper J."/>
            <person name="Damon W."/>
            <person name="Desjardin D."/>
            <person name="Finy P."/>
            <person name="Geml J."/>
            <person name="Haridas S."/>
            <person name="Hughes K."/>
            <person name="Justo A."/>
            <person name="Karasinski D."/>
            <person name="Kautmanova I."/>
            <person name="Kiss B."/>
            <person name="Kocsube S."/>
            <person name="Kotiranta H."/>
            <person name="LaButti K.M."/>
            <person name="Lechner B.E."/>
            <person name="Liimatainen K."/>
            <person name="Lipzen A."/>
            <person name="Lukacs Z."/>
            <person name="Mihaltcheva S."/>
            <person name="Morgado L.N."/>
            <person name="Niskanen T."/>
            <person name="Noordeloos M.E."/>
            <person name="Ohm R.A."/>
            <person name="Ortiz-Santana B."/>
            <person name="Ovrebo C."/>
            <person name="Racz N."/>
            <person name="Riley R."/>
            <person name="Savchenko A."/>
            <person name="Shiryaev A."/>
            <person name="Soop K."/>
            <person name="Spirin V."/>
            <person name="Szebenyi C."/>
            <person name="Tomsovsky M."/>
            <person name="Tulloss R.E."/>
            <person name="Uehling J."/>
            <person name="Grigoriev I.V."/>
            <person name="Vagvolgyi C."/>
            <person name="Papp T."/>
            <person name="Martin F.M."/>
            <person name="Miettinen O."/>
            <person name="Hibbett D.S."/>
            <person name="Nagy L.G."/>
        </authorList>
    </citation>
    <scope>NUCLEOTIDE SEQUENCE [LARGE SCALE GENOMIC DNA]</scope>
    <source>
        <strain evidence="2 3">CBS 962.96</strain>
    </source>
</reference>
<gene>
    <name evidence="2" type="ORF">K435DRAFT_772881</name>
</gene>
<feature type="compositionally biased region" description="Acidic residues" evidence="1">
    <location>
        <begin position="148"/>
        <end position="157"/>
    </location>
</feature>
<feature type="region of interest" description="Disordered" evidence="1">
    <location>
        <begin position="279"/>
        <end position="310"/>
    </location>
</feature>
<sequence length="331" mass="35333">MSAFSKISPSPSLVAVSAATSRTAFTAKPTTIKQFLAQPHATFAAVAQDLINTHKDTTVLVKSSVSVESDSKKTPTRKRTNSMLSSMATTSPSFRPASPRPFSPSFSPPTLSPLGSPLLNPSHGLPPSSHNNTLADLSSPERRVRPDDESESYDEYSESTASDSEPTDSGSSRNSNSSNQTLTQQPIAQATEDDSVIHHVHNNVQGLPMDLFADMSLVQEVQEYSDTDSFMAFRNRVRDCDDRSIRSNSTDASYARGPLLMSAPGTPVVEEENRFFDSFAGKTPTAAPSTKTSTSSGLGLGSKSAGGTRKVSVSKLGHSFVKALEAKGRKL</sequence>